<evidence type="ECO:0000256" key="6">
    <source>
        <dbReference type="ARBA" id="ARBA00022842"/>
    </source>
</evidence>
<dbReference type="EC" id="1.14.11.33" evidence="23"/>
<dbReference type="AlphaFoldDB" id="A0AAV2C0V0"/>
<dbReference type="PROSITE" id="PS51471">
    <property type="entry name" value="FE2OG_OXY"/>
    <property type="match status" value="1"/>
</dbReference>
<gene>
    <name evidence="29" type="ORF">LARSCL_LOCUS22623</name>
</gene>
<comment type="catalytic activity">
    <reaction evidence="20">
        <text>an N(1)-methyl-2'-deoxyadenosine in double-stranded DNA + 2-oxoglutarate + O2 = a 2'-deoxyadenosine in double-stranded DNA + formaldehyde + succinate + CO2 + H(+)</text>
        <dbReference type="Rhea" id="RHEA:70443"/>
        <dbReference type="Rhea" id="RHEA-COMP:14236"/>
        <dbReference type="Rhea" id="RHEA-COMP:17897"/>
        <dbReference type="ChEBI" id="CHEBI:15378"/>
        <dbReference type="ChEBI" id="CHEBI:15379"/>
        <dbReference type="ChEBI" id="CHEBI:16526"/>
        <dbReference type="ChEBI" id="CHEBI:16810"/>
        <dbReference type="ChEBI" id="CHEBI:16842"/>
        <dbReference type="ChEBI" id="CHEBI:30031"/>
        <dbReference type="ChEBI" id="CHEBI:90615"/>
        <dbReference type="ChEBI" id="CHEBI:139096"/>
    </reaction>
    <physiologicalReaction direction="left-to-right" evidence="20">
        <dbReference type="Rhea" id="RHEA:70444"/>
    </physiologicalReaction>
</comment>
<dbReference type="GO" id="GO:0051747">
    <property type="term" value="F:cytosine C-5 DNA demethylase activity"/>
    <property type="evidence" value="ECO:0007669"/>
    <property type="project" value="TreeGrafter"/>
</dbReference>
<evidence type="ECO:0000256" key="5">
    <source>
        <dbReference type="ARBA" id="ARBA00022763"/>
    </source>
</evidence>
<organism evidence="29 30">
    <name type="scientific">Larinioides sclopetarius</name>
    <dbReference type="NCBI Taxonomy" id="280406"/>
    <lineage>
        <taxon>Eukaryota</taxon>
        <taxon>Metazoa</taxon>
        <taxon>Ecdysozoa</taxon>
        <taxon>Arthropoda</taxon>
        <taxon>Chelicerata</taxon>
        <taxon>Arachnida</taxon>
        <taxon>Araneae</taxon>
        <taxon>Araneomorphae</taxon>
        <taxon>Entelegynae</taxon>
        <taxon>Araneoidea</taxon>
        <taxon>Araneidae</taxon>
        <taxon>Larinioides</taxon>
    </lineage>
</organism>
<name>A0AAV2C0V0_9ARAC</name>
<keyword evidence="4" id="KW-0479">Metal-binding</keyword>
<evidence type="ECO:0000256" key="11">
    <source>
        <dbReference type="ARBA" id="ARBA00023242"/>
    </source>
</evidence>
<comment type="subcellular location">
    <subcellularLocation>
        <location evidence="2">Nucleus</location>
        <location evidence="2">Nucleolus</location>
    </subcellularLocation>
    <subcellularLocation>
        <location evidence="3">Nucleus</location>
        <location evidence="3">Nucleoplasm</location>
    </subcellularLocation>
</comment>
<keyword evidence="7" id="KW-0223">Dioxygenase</keyword>
<feature type="binding site" evidence="27">
    <location>
        <begin position="185"/>
        <end position="187"/>
    </location>
    <ligand>
        <name>substrate</name>
    </ligand>
</feature>
<dbReference type="GO" id="GO:0005730">
    <property type="term" value="C:nucleolus"/>
    <property type="evidence" value="ECO:0007669"/>
    <property type="project" value="UniProtKB-SubCell"/>
</dbReference>
<evidence type="ECO:0000256" key="3">
    <source>
        <dbReference type="ARBA" id="ARBA00004642"/>
    </source>
</evidence>
<keyword evidence="11" id="KW-0539">Nucleus</keyword>
<dbReference type="PANTHER" id="PTHR31573">
    <property type="entry name" value="ALPHA-KETOGLUTARATE-DEPENDENT DIOXYGENASE ALKB HOMOLOG 2"/>
    <property type="match status" value="1"/>
</dbReference>
<evidence type="ECO:0000313" key="30">
    <source>
        <dbReference type="Proteomes" id="UP001497382"/>
    </source>
</evidence>
<feature type="binding site" evidence="27">
    <location>
        <position position="304"/>
    </location>
    <ligand>
        <name>2-oxoglutarate</name>
        <dbReference type="ChEBI" id="CHEBI:16810"/>
    </ligand>
</feature>
<comment type="caution">
    <text evidence="29">The sequence shown here is derived from an EMBL/GenBank/DDBJ whole genome shotgun (WGS) entry which is preliminary data.</text>
</comment>
<dbReference type="GO" id="GO:0005654">
    <property type="term" value="C:nucleoplasm"/>
    <property type="evidence" value="ECO:0007669"/>
    <property type="project" value="UniProtKB-SubCell"/>
</dbReference>
<proteinExistence type="predicted"/>
<accession>A0AAV2C0V0</accession>
<dbReference type="InterPro" id="IPR005123">
    <property type="entry name" value="Oxoglu/Fe-dep_dioxygenase_dom"/>
</dbReference>
<dbReference type="Pfam" id="PF13532">
    <property type="entry name" value="2OG-FeII_Oxy_2"/>
    <property type="match status" value="1"/>
</dbReference>
<dbReference type="SUPFAM" id="SSF51197">
    <property type="entry name" value="Clavaminate synthase-like"/>
    <property type="match status" value="1"/>
</dbReference>
<dbReference type="EMBL" id="CAXIEN010000770">
    <property type="protein sequence ID" value="CAL1301603.1"/>
    <property type="molecule type" value="Genomic_DNA"/>
</dbReference>
<evidence type="ECO:0000256" key="9">
    <source>
        <dbReference type="ARBA" id="ARBA00023004"/>
    </source>
</evidence>
<evidence type="ECO:0000256" key="18">
    <source>
        <dbReference type="ARBA" id="ARBA00052597"/>
    </source>
</evidence>
<keyword evidence="9" id="KW-0408">Iron</keyword>
<feature type="binding site" evidence="27">
    <location>
        <position position="308"/>
    </location>
    <ligand>
        <name>2-oxoglutarate</name>
        <dbReference type="ChEBI" id="CHEBI:16810"/>
    </ligand>
</feature>
<dbReference type="GO" id="GO:0008198">
    <property type="term" value="F:ferrous iron binding"/>
    <property type="evidence" value="ECO:0007669"/>
    <property type="project" value="TreeGrafter"/>
</dbReference>
<comment type="catalytic activity">
    <reaction evidence="21">
        <text>a methylated nucleobase within DNA + 2-oxoglutarate + O2 = a nucleobase within DNA + formaldehyde + succinate + CO2</text>
        <dbReference type="Rhea" id="RHEA:30299"/>
        <dbReference type="Rhea" id="RHEA-COMP:12192"/>
        <dbReference type="Rhea" id="RHEA-COMP:12193"/>
        <dbReference type="ChEBI" id="CHEBI:15379"/>
        <dbReference type="ChEBI" id="CHEBI:16526"/>
        <dbReference type="ChEBI" id="CHEBI:16810"/>
        <dbReference type="ChEBI" id="CHEBI:16842"/>
        <dbReference type="ChEBI" id="CHEBI:30031"/>
        <dbReference type="ChEBI" id="CHEBI:32875"/>
        <dbReference type="ChEBI" id="CHEBI:64428"/>
        <dbReference type="EC" id="1.14.11.33"/>
    </reaction>
    <physiologicalReaction direction="left-to-right" evidence="21">
        <dbReference type="Rhea" id="RHEA:30300"/>
    </physiologicalReaction>
</comment>
<evidence type="ECO:0000256" key="25">
    <source>
        <dbReference type="ARBA" id="ARBA00077989"/>
    </source>
</evidence>
<protein>
    <recommendedName>
        <fullName evidence="24">DNA oxidative demethylase ALKBH2</fullName>
        <ecNumber evidence="23">1.14.11.33</ecNumber>
    </recommendedName>
    <alternativeName>
        <fullName evidence="25">Alkylated DNA repair protein alkB homolog 2</fullName>
    </alternativeName>
    <alternativeName>
        <fullName evidence="26">Alpha-ketoglutarate-dependent dioxygenase alkB homolog 2</fullName>
    </alternativeName>
</protein>
<evidence type="ECO:0000256" key="15">
    <source>
        <dbReference type="ARBA" id="ARBA00051376"/>
    </source>
</evidence>
<reference evidence="29 30" key="1">
    <citation type="submission" date="2024-04" db="EMBL/GenBank/DDBJ databases">
        <authorList>
            <person name="Rising A."/>
            <person name="Reimegard J."/>
            <person name="Sonavane S."/>
            <person name="Akerstrom W."/>
            <person name="Nylinder S."/>
            <person name="Hedman E."/>
            <person name="Kallberg Y."/>
        </authorList>
    </citation>
    <scope>NUCLEOTIDE SEQUENCE [LARGE SCALE GENOMIC DNA]</scope>
</reference>
<comment type="catalytic activity">
    <reaction evidence="12">
        <text>an N(1)-methyl-2'-deoxyadenosine in single-stranded DNA + 2-oxoglutarate + O2 = a 2'-deoxyadenosine in single-stranded DNA + formaldehyde + succinate + CO2 + H(+)</text>
        <dbReference type="Rhea" id="RHEA:70447"/>
        <dbReference type="Rhea" id="RHEA-COMP:17895"/>
        <dbReference type="Rhea" id="RHEA-COMP:17896"/>
        <dbReference type="ChEBI" id="CHEBI:15378"/>
        <dbReference type="ChEBI" id="CHEBI:15379"/>
        <dbReference type="ChEBI" id="CHEBI:16526"/>
        <dbReference type="ChEBI" id="CHEBI:16810"/>
        <dbReference type="ChEBI" id="CHEBI:16842"/>
        <dbReference type="ChEBI" id="CHEBI:30031"/>
        <dbReference type="ChEBI" id="CHEBI:90615"/>
        <dbReference type="ChEBI" id="CHEBI:139096"/>
    </reaction>
    <physiologicalReaction direction="left-to-right" evidence="12">
        <dbReference type="Rhea" id="RHEA:70448"/>
    </physiologicalReaction>
</comment>
<evidence type="ECO:0000256" key="21">
    <source>
        <dbReference type="ARBA" id="ARBA00053025"/>
    </source>
</evidence>
<feature type="binding site" evidence="27">
    <location>
        <position position="239"/>
    </location>
    <ligand>
        <name>substrate</name>
    </ligand>
</feature>
<evidence type="ECO:0000256" key="24">
    <source>
        <dbReference type="ARBA" id="ARBA00072134"/>
    </source>
</evidence>
<dbReference type="GO" id="GO:0035516">
    <property type="term" value="F:broad specificity oxidative DNA demethylase activity"/>
    <property type="evidence" value="ECO:0007669"/>
    <property type="project" value="UniProtKB-EC"/>
</dbReference>
<dbReference type="FunFam" id="2.60.120.590:FF:000004">
    <property type="entry name" value="DNA oxidative demethylase ALKBH2"/>
    <property type="match status" value="1"/>
</dbReference>
<sequence>MESYNEALNDSSRNVSDLSLLPHFVKDGKLPRSVTGPQRYKRLDTEIFHERANVLKVFKNTIPSSAERIQKTFRPSKNIFLQSSAERIQKTFRPSKNIFLPSSAATAFGLQLISRLYPHLRTHMAIHYDSHGLNYSYFETHDDVFDTLEREIEYLPRESTTIRIFGKERPMPRRMAAYGDPGTKYKFSGRTFVARPWTKALRRLKKVAESHLPPGCRFNFAVVNRYDDGLDSIGPHKDDEVDLDPNFPIVSFSFGSERTFVFKRAGYEKHALKLKSGSVLVMKPPTNQFWTHEIPKQKRVKTARINVTFRKIVDRKNGYF</sequence>
<comment type="subunit">
    <text evidence="22">Interacts with PCNA homotrimer; this interaction is enhanced during the S-phase of the cell cycle. Interacts with nucleolar proteins NCL, UBTF and NPM1. Interacts with XRCC5-XRCC6 heterodimer.</text>
</comment>
<comment type="catalytic activity">
    <reaction evidence="15">
        <text>an N(3)-methyl-2'-deoxycytidine in double-stranded DNA + 2-oxoglutarate + O2 = a 2'-deoxycytidine in double-stranded DNA + formaldehyde + succinate + CO2 + H(+)</text>
        <dbReference type="Rhea" id="RHEA:70439"/>
        <dbReference type="Rhea" id="RHEA-COMP:14237"/>
        <dbReference type="Rhea" id="RHEA-COMP:17070"/>
        <dbReference type="ChEBI" id="CHEBI:15378"/>
        <dbReference type="ChEBI" id="CHEBI:15379"/>
        <dbReference type="ChEBI" id="CHEBI:16526"/>
        <dbReference type="ChEBI" id="CHEBI:16810"/>
        <dbReference type="ChEBI" id="CHEBI:16842"/>
        <dbReference type="ChEBI" id="CHEBI:30031"/>
        <dbReference type="ChEBI" id="CHEBI:85452"/>
        <dbReference type="ChEBI" id="CHEBI:139075"/>
    </reaction>
    <physiologicalReaction direction="left-to-right" evidence="15">
        <dbReference type="Rhea" id="RHEA:70440"/>
    </physiologicalReaction>
</comment>
<feature type="binding site" evidence="27">
    <location>
        <position position="226"/>
    </location>
    <ligand>
        <name>2-oxoglutarate</name>
        <dbReference type="ChEBI" id="CHEBI:16810"/>
    </ligand>
</feature>
<keyword evidence="8" id="KW-0560">Oxidoreductase</keyword>
<feature type="binding site" evidence="27">
    <location>
        <position position="224"/>
    </location>
    <ligand>
        <name>2-oxoglutarate</name>
        <dbReference type="ChEBI" id="CHEBI:16810"/>
    </ligand>
</feature>
<comment type="catalytic activity">
    <reaction evidence="16">
        <text>a 3,N(4)-etheno-2'-deoxycytidine in double-stranded DNA + 2-oxoglutarate + O2 + H2O = a 2'-deoxycytidine in double-stranded DNA + glyoxal + succinate + CO2</text>
        <dbReference type="Rhea" id="RHEA:70467"/>
        <dbReference type="Rhea" id="RHEA-COMP:17070"/>
        <dbReference type="Rhea" id="RHEA-COMP:17905"/>
        <dbReference type="ChEBI" id="CHEBI:15377"/>
        <dbReference type="ChEBI" id="CHEBI:15379"/>
        <dbReference type="ChEBI" id="CHEBI:16526"/>
        <dbReference type="ChEBI" id="CHEBI:16810"/>
        <dbReference type="ChEBI" id="CHEBI:30031"/>
        <dbReference type="ChEBI" id="CHEBI:34779"/>
        <dbReference type="ChEBI" id="CHEBI:85452"/>
        <dbReference type="ChEBI" id="CHEBI:189585"/>
    </reaction>
    <physiologicalReaction direction="left-to-right" evidence="16">
        <dbReference type="Rhea" id="RHEA:70468"/>
    </physiologicalReaction>
</comment>
<comment type="cofactor">
    <cofactor evidence="1">
        <name>Fe(2+)</name>
        <dbReference type="ChEBI" id="CHEBI:29033"/>
    </cofactor>
</comment>
<dbReference type="InterPro" id="IPR027450">
    <property type="entry name" value="AlkB-like"/>
</dbReference>
<evidence type="ECO:0000256" key="16">
    <source>
        <dbReference type="ARBA" id="ARBA00051434"/>
    </source>
</evidence>
<evidence type="ECO:0000256" key="12">
    <source>
        <dbReference type="ARBA" id="ARBA00051010"/>
    </source>
</evidence>
<evidence type="ECO:0000256" key="20">
    <source>
        <dbReference type="ARBA" id="ARBA00052800"/>
    </source>
</evidence>
<dbReference type="GO" id="GO:0006307">
    <property type="term" value="P:DNA alkylation repair"/>
    <property type="evidence" value="ECO:0007669"/>
    <property type="project" value="UniProtKB-ARBA"/>
</dbReference>
<dbReference type="PANTHER" id="PTHR31573:SF1">
    <property type="entry name" value="DNA OXIDATIVE DEMETHYLASE ALKBH2"/>
    <property type="match status" value="1"/>
</dbReference>
<dbReference type="Gene3D" id="2.60.120.590">
    <property type="entry name" value="Alpha-ketoglutarate-dependent dioxygenase AlkB-like"/>
    <property type="match status" value="1"/>
</dbReference>
<evidence type="ECO:0000256" key="2">
    <source>
        <dbReference type="ARBA" id="ARBA00004604"/>
    </source>
</evidence>
<evidence type="ECO:0000256" key="8">
    <source>
        <dbReference type="ARBA" id="ARBA00023002"/>
    </source>
</evidence>
<feature type="binding site" evidence="27">
    <location>
        <position position="292"/>
    </location>
    <ligand>
        <name>2-oxoglutarate</name>
        <dbReference type="ChEBI" id="CHEBI:16810"/>
    </ligand>
</feature>
<evidence type="ECO:0000256" key="17">
    <source>
        <dbReference type="ARBA" id="ARBA00051755"/>
    </source>
</evidence>
<dbReference type="InterPro" id="IPR037151">
    <property type="entry name" value="AlkB-like_sf"/>
</dbReference>
<evidence type="ECO:0000259" key="28">
    <source>
        <dbReference type="PROSITE" id="PS51471"/>
    </source>
</evidence>
<dbReference type="Proteomes" id="UP001497382">
    <property type="component" value="Unassembled WGS sequence"/>
</dbReference>
<keyword evidence="5" id="KW-0227">DNA damage</keyword>
<evidence type="ECO:0000256" key="10">
    <source>
        <dbReference type="ARBA" id="ARBA00023204"/>
    </source>
</evidence>
<keyword evidence="30" id="KW-1185">Reference proteome</keyword>
<feature type="domain" description="Fe2OG dioxygenase" evidence="28">
    <location>
        <begin position="217"/>
        <end position="313"/>
    </location>
</feature>
<dbReference type="InterPro" id="IPR032852">
    <property type="entry name" value="ALKBH2"/>
</dbReference>
<keyword evidence="10" id="KW-0234">DNA repair</keyword>
<evidence type="ECO:0000256" key="26">
    <source>
        <dbReference type="ARBA" id="ARBA00081727"/>
    </source>
</evidence>
<evidence type="ECO:0000256" key="27">
    <source>
        <dbReference type="PIRSR" id="PIRSR632852-1"/>
    </source>
</evidence>
<comment type="catalytic activity">
    <reaction evidence="17">
        <text>a 1,N(2)-etheno-2'-deoxyguanosine in double-stranded DNA + 2-oxoglutarate + O2 + H2O = a 2'-deoxyguanosine in double-stranded DNA + glyoxal + succinate + CO2</text>
        <dbReference type="Rhea" id="RHEA:70487"/>
        <dbReference type="Rhea" id="RHEA-COMP:17910"/>
        <dbReference type="Rhea" id="RHEA-COMP:17912"/>
        <dbReference type="ChEBI" id="CHEBI:15377"/>
        <dbReference type="ChEBI" id="CHEBI:15379"/>
        <dbReference type="ChEBI" id="CHEBI:16526"/>
        <dbReference type="ChEBI" id="CHEBI:16810"/>
        <dbReference type="ChEBI" id="CHEBI:30031"/>
        <dbReference type="ChEBI" id="CHEBI:34779"/>
        <dbReference type="ChEBI" id="CHEBI:85445"/>
        <dbReference type="ChEBI" id="CHEBI:189586"/>
    </reaction>
    <physiologicalReaction direction="left-to-right" evidence="17">
        <dbReference type="Rhea" id="RHEA:70488"/>
    </physiologicalReaction>
</comment>
<evidence type="ECO:0000256" key="4">
    <source>
        <dbReference type="ARBA" id="ARBA00022723"/>
    </source>
</evidence>
<evidence type="ECO:0000256" key="1">
    <source>
        <dbReference type="ARBA" id="ARBA00001954"/>
    </source>
</evidence>
<evidence type="ECO:0000256" key="13">
    <source>
        <dbReference type="ARBA" id="ARBA00051165"/>
    </source>
</evidence>
<evidence type="ECO:0000256" key="19">
    <source>
        <dbReference type="ARBA" id="ARBA00052627"/>
    </source>
</evidence>
<feature type="binding site" evidence="27">
    <location>
        <position position="310"/>
    </location>
    <ligand>
        <name>2-oxoglutarate</name>
        <dbReference type="ChEBI" id="CHEBI:16810"/>
    </ligand>
</feature>
<comment type="catalytic activity">
    <reaction evidence="13">
        <text>an N(3)-methyl-2'-deoxycytidine in single-stranded DNA + 2-oxoglutarate + O2 = a 2'-deoxycytidine in single-stranded DNA + formaldehyde + succinate + CO2 + H(+)</text>
        <dbReference type="Rhea" id="RHEA:70435"/>
        <dbReference type="Rhea" id="RHEA-COMP:12846"/>
        <dbReference type="Rhea" id="RHEA-COMP:17894"/>
        <dbReference type="ChEBI" id="CHEBI:15378"/>
        <dbReference type="ChEBI" id="CHEBI:15379"/>
        <dbReference type="ChEBI" id="CHEBI:16526"/>
        <dbReference type="ChEBI" id="CHEBI:16810"/>
        <dbReference type="ChEBI" id="CHEBI:16842"/>
        <dbReference type="ChEBI" id="CHEBI:30031"/>
        <dbReference type="ChEBI" id="CHEBI:85452"/>
        <dbReference type="ChEBI" id="CHEBI:139075"/>
    </reaction>
    <physiologicalReaction direction="left-to-right" evidence="13">
        <dbReference type="Rhea" id="RHEA:70436"/>
    </physiologicalReaction>
</comment>
<evidence type="ECO:0000256" key="14">
    <source>
        <dbReference type="ARBA" id="ARBA00051189"/>
    </source>
</evidence>
<feature type="binding site" evidence="27">
    <location>
        <position position="236"/>
    </location>
    <ligand>
        <name>2-oxoglutarate</name>
        <dbReference type="ChEBI" id="CHEBI:16810"/>
    </ligand>
</feature>
<evidence type="ECO:0000256" key="23">
    <source>
        <dbReference type="ARBA" id="ARBA00066725"/>
    </source>
</evidence>
<keyword evidence="6" id="KW-0460">Magnesium</keyword>
<evidence type="ECO:0000256" key="22">
    <source>
        <dbReference type="ARBA" id="ARBA00062909"/>
    </source>
</evidence>
<comment type="catalytic activity">
    <reaction evidence="19">
        <text>a 1,N(6)-etheno-2'-deoxyadenosine in double-stranded DNA + 2-oxoglutarate + O2 + H2O = a 2'-deoxyadenosine in double-stranded DNA + glyoxal + succinate + CO2</text>
        <dbReference type="Rhea" id="RHEA:70463"/>
        <dbReference type="Rhea" id="RHEA-COMP:17897"/>
        <dbReference type="Rhea" id="RHEA-COMP:17903"/>
        <dbReference type="ChEBI" id="CHEBI:15377"/>
        <dbReference type="ChEBI" id="CHEBI:15379"/>
        <dbReference type="ChEBI" id="CHEBI:16526"/>
        <dbReference type="ChEBI" id="CHEBI:16810"/>
        <dbReference type="ChEBI" id="CHEBI:30031"/>
        <dbReference type="ChEBI" id="CHEBI:34779"/>
        <dbReference type="ChEBI" id="CHEBI:90615"/>
        <dbReference type="ChEBI" id="CHEBI:189583"/>
    </reaction>
    <physiologicalReaction direction="left-to-right" evidence="19">
        <dbReference type="Rhea" id="RHEA:70464"/>
    </physiologicalReaction>
</comment>
<comment type="catalytic activity">
    <reaction evidence="14">
        <text>a 1,N(6)-etheno-2'-deoxyadenosine in single-stranded DNA + 2-oxoglutarate + O2 + H2O = a 2'-deoxyadenosine in single-stranded DNA + glyoxal + succinate + CO2</text>
        <dbReference type="Rhea" id="RHEA:70459"/>
        <dbReference type="Rhea" id="RHEA-COMP:17896"/>
        <dbReference type="Rhea" id="RHEA-COMP:17904"/>
        <dbReference type="ChEBI" id="CHEBI:15377"/>
        <dbReference type="ChEBI" id="CHEBI:15379"/>
        <dbReference type="ChEBI" id="CHEBI:16526"/>
        <dbReference type="ChEBI" id="CHEBI:16810"/>
        <dbReference type="ChEBI" id="CHEBI:30031"/>
        <dbReference type="ChEBI" id="CHEBI:34779"/>
        <dbReference type="ChEBI" id="CHEBI:90615"/>
        <dbReference type="ChEBI" id="CHEBI:189583"/>
    </reaction>
    <physiologicalReaction direction="left-to-right" evidence="14">
        <dbReference type="Rhea" id="RHEA:70460"/>
    </physiologicalReaction>
</comment>
<feature type="binding site" evidence="27">
    <location>
        <begin position="165"/>
        <end position="167"/>
    </location>
    <ligand>
        <name>substrate</name>
    </ligand>
</feature>
<evidence type="ECO:0000313" key="29">
    <source>
        <dbReference type="EMBL" id="CAL1301603.1"/>
    </source>
</evidence>
<comment type="catalytic activity">
    <reaction evidence="18">
        <text>a 3,N(4)-etheno-2'-deoxycytidine in single-stranded DNA + 2-oxoglutarate + O2 + H2O = a 2'-deoxycytidine in single-stranded DNA + glyoxal + succinate + CO2</text>
        <dbReference type="Rhea" id="RHEA:70471"/>
        <dbReference type="Rhea" id="RHEA-COMP:12846"/>
        <dbReference type="Rhea" id="RHEA-COMP:17906"/>
        <dbReference type="ChEBI" id="CHEBI:15377"/>
        <dbReference type="ChEBI" id="CHEBI:15379"/>
        <dbReference type="ChEBI" id="CHEBI:16526"/>
        <dbReference type="ChEBI" id="CHEBI:16810"/>
        <dbReference type="ChEBI" id="CHEBI:30031"/>
        <dbReference type="ChEBI" id="CHEBI:34779"/>
        <dbReference type="ChEBI" id="CHEBI:85452"/>
        <dbReference type="ChEBI" id="CHEBI:189585"/>
    </reaction>
    <physiologicalReaction direction="left-to-right" evidence="18">
        <dbReference type="Rhea" id="RHEA:70472"/>
    </physiologicalReaction>
</comment>
<evidence type="ECO:0000256" key="7">
    <source>
        <dbReference type="ARBA" id="ARBA00022964"/>
    </source>
</evidence>